<evidence type="ECO:0008006" key="5">
    <source>
        <dbReference type="Google" id="ProtNLM"/>
    </source>
</evidence>
<dbReference type="GO" id="GO:0003723">
    <property type="term" value="F:RNA binding"/>
    <property type="evidence" value="ECO:0007669"/>
    <property type="project" value="InterPro"/>
</dbReference>
<dbReference type="Pfam" id="PF20431">
    <property type="entry name" value="E_motif"/>
    <property type="match status" value="1"/>
</dbReference>
<protein>
    <recommendedName>
        <fullName evidence="5">Pentatricopeptide repeat-containing protein</fullName>
    </recommendedName>
</protein>
<dbReference type="InterPro" id="IPR002885">
    <property type="entry name" value="PPR_rpt"/>
</dbReference>
<comment type="caution">
    <text evidence="3">The sequence shown here is derived from an EMBL/GenBank/DDBJ whole genome shotgun (WGS) entry which is preliminary data.</text>
</comment>
<dbReference type="Pfam" id="PF13041">
    <property type="entry name" value="PPR_2"/>
    <property type="match status" value="1"/>
</dbReference>
<dbReference type="InterPro" id="IPR046848">
    <property type="entry name" value="E_motif"/>
</dbReference>
<dbReference type="PANTHER" id="PTHR47926:SF348">
    <property type="entry name" value="PENTATRICOPEPTIDE REPEAT-CONTAINING PROTEIN"/>
    <property type="match status" value="1"/>
</dbReference>
<dbReference type="InterPro" id="IPR046960">
    <property type="entry name" value="PPR_At4g14850-like_plant"/>
</dbReference>
<dbReference type="NCBIfam" id="TIGR00756">
    <property type="entry name" value="PPR"/>
    <property type="match status" value="2"/>
</dbReference>
<evidence type="ECO:0000256" key="2">
    <source>
        <dbReference type="PROSITE-ProRule" id="PRU00708"/>
    </source>
</evidence>
<evidence type="ECO:0000313" key="4">
    <source>
        <dbReference type="Proteomes" id="UP000541444"/>
    </source>
</evidence>
<name>A0A7J7MNU9_9MAGN</name>
<dbReference type="PANTHER" id="PTHR47926">
    <property type="entry name" value="PENTATRICOPEPTIDE REPEAT-CONTAINING PROTEIN"/>
    <property type="match status" value="1"/>
</dbReference>
<dbReference type="OrthoDB" id="185373at2759"/>
<dbReference type="EMBL" id="JACGCM010001326">
    <property type="protein sequence ID" value="KAF6156566.1"/>
    <property type="molecule type" value="Genomic_DNA"/>
</dbReference>
<reference evidence="3 4" key="1">
    <citation type="journal article" date="2020" name="IScience">
        <title>Genome Sequencing of the Endangered Kingdonia uniflora (Circaeasteraceae, Ranunculales) Reveals Potential Mechanisms of Evolutionary Specialization.</title>
        <authorList>
            <person name="Sun Y."/>
            <person name="Deng T."/>
            <person name="Zhang A."/>
            <person name="Moore M.J."/>
            <person name="Landis J.B."/>
            <person name="Lin N."/>
            <person name="Zhang H."/>
            <person name="Zhang X."/>
            <person name="Huang J."/>
            <person name="Zhang X."/>
            <person name="Sun H."/>
            <person name="Wang H."/>
        </authorList>
    </citation>
    <scope>NUCLEOTIDE SEQUENCE [LARGE SCALE GENOMIC DNA]</scope>
    <source>
        <strain evidence="3">TB1705</strain>
        <tissue evidence="3">Leaf</tissue>
    </source>
</reference>
<dbReference type="AlphaFoldDB" id="A0A7J7MNU9"/>
<dbReference type="PROSITE" id="PS51375">
    <property type="entry name" value="PPR"/>
    <property type="match status" value="1"/>
</dbReference>
<accession>A0A7J7MNU9</accession>
<keyword evidence="4" id="KW-1185">Reference proteome</keyword>
<proteinExistence type="predicted"/>
<keyword evidence="1" id="KW-0677">Repeat</keyword>
<dbReference type="Proteomes" id="UP000541444">
    <property type="component" value="Unassembled WGS sequence"/>
</dbReference>
<dbReference type="Pfam" id="PF01535">
    <property type="entry name" value="PPR"/>
    <property type="match status" value="2"/>
</dbReference>
<organism evidence="3 4">
    <name type="scientific">Kingdonia uniflora</name>
    <dbReference type="NCBI Taxonomy" id="39325"/>
    <lineage>
        <taxon>Eukaryota</taxon>
        <taxon>Viridiplantae</taxon>
        <taxon>Streptophyta</taxon>
        <taxon>Embryophyta</taxon>
        <taxon>Tracheophyta</taxon>
        <taxon>Spermatophyta</taxon>
        <taxon>Magnoliopsida</taxon>
        <taxon>Ranunculales</taxon>
        <taxon>Circaeasteraceae</taxon>
        <taxon>Kingdonia</taxon>
    </lineage>
</organism>
<evidence type="ECO:0000256" key="1">
    <source>
        <dbReference type="ARBA" id="ARBA00022737"/>
    </source>
</evidence>
<sequence length="217" mass="24090">MTVFLGTGLISLYGKMGCMENTVKVFKGMVVKEVCTWNAMISSFASNGREKQSLAMFEEMRARGLQPNEVTFVVLLTACSRGKFVDLGLRIFHSMLKDHDVVPRMEHYGCVVDLLGRAGLLEEAHKIIKEMPYDPDATVLGALLGACKVHGDVELARDVGRRILALQPKHCGRYVVLSNIYAEAGRWGHAAELRNVMIESGIRKIVAHSCLITEIKR</sequence>
<dbReference type="InterPro" id="IPR011990">
    <property type="entry name" value="TPR-like_helical_dom_sf"/>
</dbReference>
<dbReference type="GO" id="GO:0009451">
    <property type="term" value="P:RNA modification"/>
    <property type="evidence" value="ECO:0007669"/>
    <property type="project" value="InterPro"/>
</dbReference>
<dbReference type="FunFam" id="1.25.40.10:FF:000184">
    <property type="entry name" value="Pentatricopeptide repeat-containing protein, chloroplastic"/>
    <property type="match status" value="1"/>
</dbReference>
<gene>
    <name evidence="3" type="ORF">GIB67_000031</name>
</gene>
<feature type="repeat" description="PPR" evidence="2">
    <location>
        <begin position="33"/>
        <end position="67"/>
    </location>
</feature>
<dbReference type="Gene3D" id="1.25.40.10">
    <property type="entry name" value="Tetratricopeptide repeat domain"/>
    <property type="match status" value="1"/>
</dbReference>
<evidence type="ECO:0000313" key="3">
    <source>
        <dbReference type="EMBL" id="KAF6156566.1"/>
    </source>
</evidence>